<reference evidence="1" key="2">
    <citation type="journal article" date="2023" name="Int. J. Mol. Sci.">
        <title>De Novo Assembly and Annotation of 11 Diverse Shrub Willow (Salix) Genomes Reveals Novel Gene Organization in Sex-Linked Regions.</title>
        <authorList>
            <person name="Hyden B."/>
            <person name="Feng K."/>
            <person name="Yates T.B."/>
            <person name="Jawdy S."/>
            <person name="Cereghino C."/>
            <person name="Smart L.B."/>
            <person name="Muchero W."/>
        </authorList>
    </citation>
    <scope>NUCLEOTIDE SEQUENCE</scope>
    <source>
        <tissue evidence="1">Shoot tip</tissue>
    </source>
</reference>
<comment type="caution">
    <text evidence="1">The sequence shown here is derived from an EMBL/GenBank/DDBJ whole genome shotgun (WGS) entry which is preliminary data.</text>
</comment>
<accession>A0A9Q0UY98</accession>
<dbReference type="EMBL" id="JAPFFM010000010">
    <property type="protein sequence ID" value="KAJ6738231.1"/>
    <property type="molecule type" value="Genomic_DNA"/>
</dbReference>
<reference evidence="1" key="1">
    <citation type="submission" date="2022-11" db="EMBL/GenBank/DDBJ databases">
        <authorList>
            <person name="Hyden B.L."/>
            <person name="Feng K."/>
            <person name="Yates T."/>
            <person name="Jawdy S."/>
            <person name="Smart L.B."/>
            <person name="Muchero W."/>
        </authorList>
    </citation>
    <scope>NUCLEOTIDE SEQUENCE</scope>
    <source>
        <tissue evidence="1">Shoot tip</tissue>
    </source>
</reference>
<proteinExistence type="predicted"/>
<name>A0A9Q0UY98_9ROSI</name>
<gene>
    <name evidence="1" type="ORF">OIU74_003228</name>
</gene>
<protein>
    <submittedName>
        <fullName evidence="1">Uncharacterized protein</fullName>
    </submittedName>
</protein>
<dbReference type="Proteomes" id="UP001151752">
    <property type="component" value="Chromosome 4"/>
</dbReference>
<dbReference type="AlphaFoldDB" id="A0A9Q0UY98"/>
<sequence length="50" mass="5659">MYSSCKFCDLLCAQVSATVWISSYNQGSYWVFMYSSCKFCDSLCVQVMGS</sequence>
<organism evidence="1 2">
    <name type="scientific">Salix koriyanagi</name>
    <dbReference type="NCBI Taxonomy" id="2511006"/>
    <lineage>
        <taxon>Eukaryota</taxon>
        <taxon>Viridiplantae</taxon>
        <taxon>Streptophyta</taxon>
        <taxon>Embryophyta</taxon>
        <taxon>Tracheophyta</taxon>
        <taxon>Spermatophyta</taxon>
        <taxon>Magnoliopsida</taxon>
        <taxon>eudicotyledons</taxon>
        <taxon>Gunneridae</taxon>
        <taxon>Pentapetalae</taxon>
        <taxon>rosids</taxon>
        <taxon>fabids</taxon>
        <taxon>Malpighiales</taxon>
        <taxon>Salicaceae</taxon>
        <taxon>Saliceae</taxon>
        <taxon>Salix</taxon>
    </lineage>
</organism>
<keyword evidence="2" id="KW-1185">Reference proteome</keyword>
<evidence type="ECO:0000313" key="1">
    <source>
        <dbReference type="EMBL" id="KAJ6738231.1"/>
    </source>
</evidence>
<evidence type="ECO:0000313" key="2">
    <source>
        <dbReference type="Proteomes" id="UP001151752"/>
    </source>
</evidence>